<comment type="caution">
    <text evidence="2">The sequence shown here is derived from an EMBL/GenBank/DDBJ whole genome shotgun (WGS) entry which is preliminary data.</text>
</comment>
<feature type="region of interest" description="Disordered" evidence="1">
    <location>
        <begin position="84"/>
        <end position="113"/>
    </location>
</feature>
<organism evidence="2 3">
    <name type="scientific">Clonostachys solani</name>
    <dbReference type="NCBI Taxonomy" id="160281"/>
    <lineage>
        <taxon>Eukaryota</taxon>
        <taxon>Fungi</taxon>
        <taxon>Dikarya</taxon>
        <taxon>Ascomycota</taxon>
        <taxon>Pezizomycotina</taxon>
        <taxon>Sordariomycetes</taxon>
        <taxon>Hypocreomycetidae</taxon>
        <taxon>Hypocreales</taxon>
        <taxon>Bionectriaceae</taxon>
        <taxon>Clonostachys</taxon>
    </lineage>
</organism>
<dbReference type="PANTHER" id="PTHR15615:SF36">
    <property type="entry name" value="PHO85 CYCLIN-5"/>
    <property type="match status" value="1"/>
</dbReference>
<dbReference type="Proteomes" id="UP000775872">
    <property type="component" value="Unassembled WGS sequence"/>
</dbReference>
<dbReference type="InterPro" id="IPR013922">
    <property type="entry name" value="Cyclin_PHO80-like"/>
</dbReference>
<evidence type="ECO:0000313" key="3">
    <source>
        <dbReference type="Proteomes" id="UP000775872"/>
    </source>
</evidence>
<dbReference type="CDD" id="cd20557">
    <property type="entry name" value="CYCLIN_ScPCL1-like"/>
    <property type="match status" value="1"/>
</dbReference>
<keyword evidence="3" id="KW-1185">Reference proteome</keyword>
<feature type="compositionally biased region" description="Polar residues" evidence="1">
    <location>
        <begin position="583"/>
        <end position="599"/>
    </location>
</feature>
<evidence type="ECO:0000313" key="2">
    <source>
        <dbReference type="EMBL" id="CAH0039280.1"/>
    </source>
</evidence>
<reference evidence="2 3" key="2">
    <citation type="submission" date="2021-10" db="EMBL/GenBank/DDBJ databases">
        <authorList>
            <person name="Piombo E."/>
        </authorList>
    </citation>
    <scope>NUCLEOTIDE SEQUENCE [LARGE SCALE GENOMIC DNA]</scope>
</reference>
<dbReference type="Pfam" id="PF08613">
    <property type="entry name" value="Cyclin"/>
    <property type="match status" value="1"/>
</dbReference>
<sequence>MKYDADISPGCVPSLSNAVYSSSLASFASASTVSVWSDASSQTSEDSSVSANSSDSESCDSYCFSKQTTDSVRFQQQTQQTSACAVPLEQRQNPRRTSASFSSRNGAPPSLVRQSDRKVNFVDSLVDSSTQIVETIWPLSSVVCRSELRSKAVLPLRTFIQETLRRSRTSYSTLQVALYYLILIKPHVPTHDFTMEQPEDRHADRALQCGRRMFLAALILASKYLQDRNYSARAWSKISGLNTQEINQNEIAFLLAVNWKLHIADEVFQRWTDIVLKYTPPPSPPSPGGISQVVSRQTADWKYIILGLVPDLTNIEELLPSRRVSSKLSDLSPVSPRSILNMTSESHSRSTIDALPIPRSVSIPTPMEPTPISVYTPRRSAPGLGLFTTTRLSQQTSGIRTPAASSTFPLPAKCSAMGFAIGQANTVSASQYLDRHPAPLSSSPQSYCPARRSSLANSISTASSPDSMVSDTSRTSRSSSISSASSLASATANSKLSSASRFRGGKLCKEKTGLRLTVPSVPESYDEECFASSPDFYTGPVGKLGDWSAETPMAGRDSQLRSMAQDAASDAARALQELHSHRAYSTTPTGSKRSRLSSIDDSLHESVRDLLNGRYDSDPAWSDRLVRPRSDPFLQVPSYSELSRSAKRVCCSAEAASGYEASSIHPGLGLRRPGLWHGILN</sequence>
<dbReference type="GO" id="GO:0000307">
    <property type="term" value="C:cyclin-dependent protein kinase holoenzyme complex"/>
    <property type="evidence" value="ECO:0007669"/>
    <property type="project" value="TreeGrafter"/>
</dbReference>
<dbReference type="GO" id="GO:0016538">
    <property type="term" value="F:cyclin-dependent protein serine/threonine kinase regulator activity"/>
    <property type="evidence" value="ECO:0007669"/>
    <property type="project" value="TreeGrafter"/>
</dbReference>
<feature type="compositionally biased region" description="Polar residues" evidence="1">
    <location>
        <begin position="95"/>
        <end position="105"/>
    </location>
</feature>
<evidence type="ECO:0008006" key="4">
    <source>
        <dbReference type="Google" id="ProtNLM"/>
    </source>
</evidence>
<dbReference type="PANTHER" id="PTHR15615">
    <property type="match status" value="1"/>
</dbReference>
<dbReference type="Gene3D" id="1.10.472.10">
    <property type="entry name" value="Cyclin-like"/>
    <property type="match status" value="1"/>
</dbReference>
<reference evidence="3" key="1">
    <citation type="submission" date="2019-06" db="EMBL/GenBank/DDBJ databases">
        <authorList>
            <person name="Broberg M."/>
        </authorList>
    </citation>
    <scope>NUCLEOTIDE SEQUENCE [LARGE SCALE GENOMIC DNA]</scope>
</reference>
<dbReference type="GO" id="GO:0019901">
    <property type="term" value="F:protein kinase binding"/>
    <property type="evidence" value="ECO:0007669"/>
    <property type="project" value="InterPro"/>
</dbReference>
<gene>
    <name evidence="2" type="ORF">CSOL1703_00003560</name>
</gene>
<feature type="region of interest" description="Disordered" evidence="1">
    <location>
        <begin position="458"/>
        <end position="484"/>
    </location>
</feature>
<accession>A0A9N9VYP5</accession>
<protein>
    <recommendedName>
        <fullName evidence="4">G1/S-specific cyclin pas1</fullName>
    </recommendedName>
</protein>
<dbReference type="EMBL" id="CABFOC020000002">
    <property type="protein sequence ID" value="CAH0039280.1"/>
    <property type="molecule type" value="Genomic_DNA"/>
</dbReference>
<proteinExistence type="predicted"/>
<feature type="region of interest" description="Disordered" evidence="1">
    <location>
        <begin position="579"/>
        <end position="599"/>
    </location>
</feature>
<dbReference type="OrthoDB" id="286814at2759"/>
<evidence type="ECO:0000256" key="1">
    <source>
        <dbReference type="SAM" id="MobiDB-lite"/>
    </source>
</evidence>
<dbReference type="AlphaFoldDB" id="A0A9N9VYP5"/>
<dbReference type="GO" id="GO:0005634">
    <property type="term" value="C:nucleus"/>
    <property type="evidence" value="ECO:0007669"/>
    <property type="project" value="TreeGrafter"/>
</dbReference>
<name>A0A9N9VYP5_9HYPO</name>